<organism evidence="1">
    <name type="scientific">Enterococcus phage vB_Efa29212_3e</name>
    <dbReference type="NCBI Taxonomy" id="2982224"/>
    <lineage>
        <taxon>Viruses</taxon>
        <taxon>Duplodnaviria</taxon>
        <taxon>Heunggongvirae</taxon>
        <taxon>Uroviricota</taxon>
        <taxon>Caudoviricetes</taxon>
        <taxon>Herelleviridae</taxon>
        <taxon>Brockvirinae</taxon>
        <taxon>Kochikohdavirus</taxon>
    </lineage>
</organism>
<evidence type="ECO:0000313" key="1">
    <source>
        <dbReference type="EMBL" id="UYB00739.1"/>
    </source>
</evidence>
<reference evidence="1" key="1">
    <citation type="submission" date="2022-09" db="EMBL/GenBank/DDBJ databases">
        <title>Characteristics of the novel Enterococcus vB_Efa29212_2e and vB_Efa29212_3e bacteriophages.</title>
        <authorList>
            <person name="Lach J."/>
            <person name="Moryl M."/>
        </authorList>
    </citation>
    <scope>NUCLEOTIDE SEQUENCE</scope>
</reference>
<protein>
    <submittedName>
        <fullName evidence="1">Uncharacterized protein</fullName>
    </submittedName>
</protein>
<gene>
    <name evidence="1" type="ORF">GMNKNHGO_00112</name>
</gene>
<name>A0A978CTC4_9CAUD</name>
<proteinExistence type="predicted"/>
<dbReference type="EMBL" id="OP559178">
    <property type="protein sequence ID" value="UYB00739.1"/>
    <property type="molecule type" value="Genomic_DNA"/>
</dbReference>
<accession>A0A978CTC4</accession>
<sequence length="64" mass="7680">MNVLKQYIKEIHSVTPYTEDWTKHDKGFLMVDLTVNCYGSLSRKEHLFYVDEWEEAKEKGYYTA</sequence>